<gene>
    <name evidence="2" type="ORF">CYCCA115_LOCUS14403</name>
</gene>
<feature type="region of interest" description="Disordered" evidence="1">
    <location>
        <begin position="19"/>
        <end position="45"/>
    </location>
</feature>
<feature type="compositionally biased region" description="Basic and acidic residues" evidence="1">
    <location>
        <begin position="340"/>
        <end position="349"/>
    </location>
</feature>
<feature type="compositionally biased region" description="Low complexity" evidence="1">
    <location>
        <begin position="19"/>
        <end position="35"/>
    </location>
</feature>
<keyword evidence="3" id="KW-1185">Reference proteome</keyword>
<feature type="compositionally biased region" description="Basic residues" evidence="1">
    <location>
        <begin position="350"/>
        <end position="369"/>
    </location>
</feature>
<feature type="compositionally biased region" description="Acidic residues" evidence="1">
    <location>
        <begin position="452"/>
        <end position="469"/>
    </location>
</feature>
<proteinExistence type="predicted"/>
<sequence>MIGSVPRVPLGEVSAQQITQQLQQQQQQQQAAAPQQPVPMQPAPIMAQPQQIPPVQQQQNQPPMALVGIYGQGILTPPTRGHQDALDFVSQKMDLSYASDKPGANSLLHHLQDKARQVNLYEVFEVTTAQGQVLNLFDHYLSISLQQVKAAAITRWNTNTWNRQGSYMLSLSVLKSLSTSFHTHIISHKPNYSMQSGYSDVALVLKTILSQVFPTTTTGTNNVLTQLSQLDIKDHENNLLNLHQEFKRLVGIMHAAPDGLASMNKSMQRFYLLESYKTIKCDAFTMFVLQQKNQMNVPSINEIMDRSEQKYVEFVDEGLWNKKPKEEVIMALKPENKLLKRKTDSTRDALRKKKKAAKSAKKKKGKKQRGTTDENWITTPPSPGKEDKPIERDGKEWNWCIHHQKYVVAAGNRQQGPHSSAFCALNPKNQKKKGKKTVQVNAAIDSESYSSSDEESSTSETESETESSN</sequence>
<evidence type="ECO:0000256" key="1">
    <source>
        <dbReference type="SAM" id="MobiDB-lite"/>
    </source>
</evidence>
<dbReference type="Proteomes" id="UP001295423">
    <property type="component" value="Unassembled WGS sequence"/>
</dbReference>
<feature type="region of interest" description="Disordered" evidence="1">
    <location>
        <begin position="340"/>
        <end position="391"/>
    </location>
</feature>
<protein>
    <submittedName>
        <fullName evidence="2">Uncharacterized protein</fullName>
    </submittedName>
</protein>
<dbReference type="AlphaFoldDB" id="A0AAD2FUS6"/>
<organism evidence="2 3">
    <name type="scientific">Cylindrotheca closterium</name>
    <dbReference type="NCBI Taxonomy" id="2856"/>
    <lineage>
        <taxon>Eukaryota</taxon>
        <taxon>Sar</taxon>
        <taxon>Stramenopiles</taxon>
        <taxon>Ochrophyta</taxon>
        <taxon>Bacillariophyta</taxon>
        <taxon>Bacillariophyceae</taxon>
        <taxon>Bacillariophycidae</taxon>
        <taxon>Bacillariales</taxon>
        <taxon>Bacillariaceae</taxon>
        <taxon>Cylindrotheca</taxon>
    </lineage>
</organism>
<dbReference type="EMBL" id="CAKOGP040001841">
    <property type="protein sequence ID" value="CAJ1953802.1"/>
    <property type="molecule type" value="Genomic_DNA"/>
</dbReference>
<evidence type="ECO:0000313" key="3">
    <source>
        <dbReference type="Proteomes" id="UP001295423"/>
    </source>
</evidence>
<reference evidence="2" key="1">
    <citation type="submission" date="2023-08" db="EMBL/GenBank/DDBJ databases">
        <authorList>
            <person name="Audoor S."/>
            <person name="Bilcke G."/>
        </authorList>
    </citation>
    <scope>NUCLEOTIDE SEQUENCE</scope>
</reference>
<comment type="caution">
    <text evidence="2">The sequence shown here is derived from an EMBL/GenBank/DDBJ whole genome shotgun (WGS) entry which is preliminary data.</text>
</comment>
<accession>A0AAD2FUS6</accession>
<name>A0AAD2FUS6_9STRA</name>
<evidence type="ECO:0000313" key="2">
    <source>
        <dbReference type="EMBL" id="CAJ1953802.1"/>
    </source>
</evidence>
<feature type="region of interest" description="Disordered" evidence="1">
    <location>
        <begin position="413"/>
        <end position="469"/>
    </location>
</feature>